<dbReference type="SUPFAM" id="SSF47413">
    <property type="entry name" value="lambda repressor-like DNA-binding domains"/>
    <property type="match status" value="1"/>
</dbReference>
<dbReference type="InterPro" id="IPR000843">
    <property type="entry name" value="HTH_LacI"/>
</dbReference>
<proteinExistence type="predicted"/>
<dbReference type="InterPro" id="IPR010982">
    <property type="entry name" value="Lambda_DNA-bd_dom_sf"/>
</dbReference>
<sequence length="338" mass="36326">MNLKEFAGRLGLSQTTVSRALSGYPEVKKATRERVLKAAAELGYRPNTSALGLATGRVGTIGIVFRGGGDFGPHTSEFMGGLGNRLQQADVDILLSTVDTREAELATYRRLAASKRVDAVILHSPAVDDPRIPLLTDLRLPFVLHGRTETVGDFAFLDIDNFGAIRQATDLLTALGHRRIALVNGHRGYTFTEHRHDGYAAALGSRGIDIDPNLLGNGDFTDEMGFRLMQGFLGQESRPTAVLAGSMMSALGAMRAIRSAGLTVGEHISLIAHDDVFPYLSPENLIPTLTTTRSSIRAAGTRIAEMVLELLQGTPPAELSEVWPVELVMRNSTAPPSG</sequence>
<keyword evidence="2" id="KW-0238">DNA-binding</keyword>
<accession>A0A0L8C300</accession>
<dbReference type="InterPro" id="IPR046335">
    <property type="entry name" value="LacI/GalR-like_sensor"/>
</dbReference>
<dbReference type="RefSeq" id="WP_053248100.1">
    <property type="nucleotide sequence ID" value="NZ_LGAP01000002.1"/>
</dbReference>
<evidence type="ECO:0000259" key="4">
    <source>
        <dbReference type="PROSITE" id="PS50932"/>
    </source>
</evidence>
<dbReference type="Pfam" id="PF00356">
    <property type="entry name" value="LacI"/>
    <property type="match status" value="1"/>
</dbReference>
<dbReference type="OrthoDB" id="7170131at2"/>
<organism evidence="5 6">
    <name type="scientific">Ensifer adhaerens</name>
    <name type="common">Sinorhizobium morelense</name>
    <dbReference type="NCBI Taxonomy" id="106592"/>
    <lineage>
        <taxon>Bacteria</taxon>
        <taxon>Pseudomonadati</taxon>
        <taxon>Pseudomonadota</taxon>
        <taxon>Alphaproteobacteria</taxon>
        <taxon>Hyphomicrobiales</taxon>
        <taxon>Rhizobiaceae</taxon>
        <taxon>Sinorhizobium/Ensifer group</taxon>
        <taxon>Ensifer</taxon>
    </lineage>
</organism>
<dbReference type="Pfam" id="PF13377">
    <property type="entry name" value="Peripla_BP_3"/>
    <property type="match status" value="1"/>
</dbReference>
<evidence type="ECO:0000256" key="1">
    <source>
        <dbReference type="ARBA" id="ARBA00023015"/>
    </source>
</evidence>
<feature type="domain" description="HTH lacI-type" evidence="4">
    <location>
        <begin position="1"/>
        <end position="55"/>
    </location>
</feature>
<comment type="caution">
    <text evidence="5">The sequence shown here is derived from an EMBL/GenBank/DDBJ whole genome shotgun (WGS) entry which is preliminary data.</text>
</comment>
<evidence type="ECO:0000313" key="5">
    <source>
        <dbReference type="EMBL" id="KOF21159.1"/>
    </source>
</evidence>
<keyword evidence="3" id="KW-0804">Transcription</keyword>
<dbReference type="GO" id="GO:0000976">
    <property type="term" value="F:transcription cis-regulatory region binding"/>
    <property type="evidence" value="ECO:0007669"/>
    <property type="project" value="TreeGrafter"/>
</dbReference>
<dbReference type="SMART" id="SM00354">
    <property type="entry name" value="HTH_LACI"/>
    <property type="match status" value="1"/>
</dbReference>
<dbReference type="Proteomes" id="UP000037425">
    <property type="component" value="Unassembled WGS sequence"/>
</dbReference>
<dbReference type="EMBL" id="LGAP01000002">
    <property type="protein sequence ID" value="KOF21159.1"/>
    <property type="molecule type" value="Genomic_DNA"/>
</dbReference>
<dbReference type="CDD" id="cd01392">
    <property type="entry name" value="HTH_LacI"/>
    <property type="match status" value="1"/>
</dbReference>
<protein>
    <submittedName>
        <fullName evidence="5">Transcriptional regulator</fullName>
    </submittedName>
</protein>
<dbReference type="Gene3D" id="3.40.50.2300">
    <property type="match status" value="2"/>
</dbReference>
<evidence type="ECO:0000313" key="6">
    <source>
        <dbReference type="Proteomes" id="UP000037425"/>
    </source>
</evidence>
<keyword evidence="1" id="KW-0805">Transcription regulation</keyword>
<dbReference type="CDD" id="cd20010">
    <property type="entry name" value="PBP1_AglR-like"/>
    <property type="match status" value="1"/>
</dbReference>
<name>A0A0L8C300_ENSAD</name>
<dbReference type="GO" id="GO:0003700">
    <property type="term" value="F:DNA-binding transcription factor activity"/>
    <property type="evidence" value="ECO:0007669"/>
    <property type="project" value="TreeGrafter"/>
</dbReference>
<reference evidence="6" key="1">
    <citation type="submission" date="2015-07" db="EMBL/GenBank/DDBJ databases">
        <title>Whole genome sequence of an Ensifer adhaerens strain isolated from a cave pool in the Wind Cave National Park.</title>
        <authorList>
            <person name="Eng W.W.H."/>
            <person name="Gan H.M."/>
            <person name="Barton H.A."/>
            <person name="Savka M.A."/>
        </authorList>
    </citation>
    <scope>NUCLEOTIDE SEQUENCE [LARGE SCALE GENOMIC DNA]</scope>
    <source>
        <strain evidence="6">SD006</strain>
    </source>
</reference>
<dbReference type="AlphaFoldDB" id="A0A0L8C300"/>
<dbReference type="PATRIC" id="fig|106592.7.peg.3097"/>
<dbReference type="PROSITE" id="PS50932">
    <property type="entry name" value="HTH_LACI_2"/>
    <property type="match status" value="1"/>
</dbReference>
<dbReference type="Gene3D" id="1.10.260.40">
    <property type="entry name" value="lambda repressor-like DNA-binding domains"/>
    <property type="match status" value="1"/>
</dbReference>
<gene>
    <name evidence="5" type="ORF">AC244_07255</name>
</gene>
<evidence type="ECO:0000256" key="3">
    <source>
        <dbReference type="ARBA" id="ARBA00023163"/>
    </source>
</evidence>
<evidence type="ECO:0000256" key="2">
    <source>
        <dbReference type="ARBA" id="ARBA00023125"/>
    </source>
</evidence>
<dbReference type="InterPro" id="IPR028082">
    <property type="entry name" value="Peripla_BP_I"/>
</dbReference>
<dbReference type="SUPFAM" id="SSF53822">
    <property type="entry name" value="Periplasmic binding protein-like I"/>
    <property type="match status" value="1"/>
</dbReference>
<dbReference type="PANTHER" id="PTHR30146">
    <property type="entry name" value="LACI-RELATED TRANSCRIPTIONAL REPRESSOR"/>
    <property type="match status" value="1"/>
</dbReference>
<dbReference type="PANTHER" id="PTHR30146:SF109">
    <property type="entry name" value="HTH-TYPE TRANSCRIPTIONAL REGULATOR GALS"/>
    <property type="match status" value="1"/>
</dbReference>